<sequence>MAAQDIIGMYPNLLHINSYVLVTSTSYRRGYKPFAMSSSTFCVTFNSICTLVWGETCFVASKLVFSYEATCIYDFDRIFLKTMFFQFSPLDSLRAQFLKSEPSFSYQQLGAKKCSLEIIN</sequence>
<proteinExistence type="predicted"/>
<keyword evidence="2" id="KW-1185">Reference proteome</keyword>
<evidence type="ECO:0000313" key="1">
    <source>
        <dbReference type="EnsemblMetazoa" id="GPAI026085-PA"/>
    </source>
</evidence>
<dbReference type="AlphaFoldDB" id="A0A1A9ZV90"/>
<reference evidence="2" key="1">
    <citation type="submission" date="2014-03" db="EMBL/GenBank/DDBJ databases">
        <authorList>
            <person name="Aksoy S."/>
            <person name="Warren W."/>
            <person name="Wilson R.K."/>
        </authorList>
    </citation>
    <scope>NUCLEOTIDE SEQUENCE [LARGE SCALE GENOMIC DNA]</scope>
    <source>
        <strain evidence="2">IAEA</strain>
    </source>
</reference>
<organism evidence="1 2">
    <name type="scientific">Glossina pallidipes</name>
    <name type="common">Tsetse fly</name>
    <dbReference type="NCBI Taxonomy" id="7398"/>
    <lineage>
        <taxon>Eukaryota</taxon>
        <taxon>Metazoa</taxon>
        <taxon>Ecdysozoa</taxon>
        <taxon>Arthropoda</taxon>
        <taxon>Hexapoda</taxon>
        <taxon>Insecta</taxon>
        <taxon>Pterygota</taxon>
        <taxon>Neoptera</taxon>
        <taxon>Endopterygota</taxon>
        <taxon>Diptera</taxon>
        <taxon>Brachycera</taxon>
        <taxon>Muscomorpha</taxon>
        <taxon>Hippoboscoidea</taxon>
        <taxon>Glossinidae</taxon>
        <taxon>Glossina</taxon>
    </lineage>
</organism>
<name>A0A1A9ZV90_GLOPL</name>
<evidence type="ECO:0000313" key="2">
    <source>
        <dbReference type="Proteomes" id="UP000092445"/>
    </source>
</evidence>
<dbReference type="VEuPathDB" id="VectorBase:GPAI026085"/>
<accession>A0A1A9ZV90</accession>
<dbReference type="Proteomes" id="UP000092445">
    <property type="component" value="Unassembled WGS sequence"/>
</dbReference>
<dbReference type="EnsemblMetazoa" id="GPAI026085-RA">
    <property type="protein sequence ID" value="GPAI026085-PA"/>
    <property type="gene ID" value="GPAI026085"/>
</dbReference>
<protein>
    <submittedName>
        <fullName evidence="1">Uncharacterized protein</fullName>
    </submittedName>
</protein>
<reference evidence="1" key="2">
    <citation type="submission" date="2020-05" db="UniProtKB">
        <authorList>
            <consortium name="EnsemblMetazoa"/>
        </authorList>
    </citation>
    <scope>IDENTIFICATION</scope>
    <source>
        <strain evidence="1">IAEA</strain>
    </source>
</reference>